<keyword evidence="4" id="KW-0029">Amino-acid transport</keyword>
<protein>
    <recommendedName>
        <fullName evidence="5">Leucine-binding protein domain-containing protein</fullName>
    </recommendedName>
</protein>
<evidence type="ECO:0000256" key="4">
    <source>
        <dbReference type="ARBA" id="ARBA00022970"/>
    </source>
</evidence>
<comment type="caution">
    <text evidence="6">The sequence shown here is derived from an EMBL/GenBank/DDBJ whole genome shotgun (WGS) entry which is preliminary data.</text>
</comment>
<dbReference type="PANTHER" id="PTHR30483:SF6">
    <property type="entry name" value="PERIPLASMIC BINDING PROTEIN OF ABC TRANSPORTER FOR NATURAL AMINO ACIDS"/>
    <property type="match status" value="1"/>
</dbReference>
<dbReference type="GO" id="GO:0006865">
    <property type="term" value="P:amino acid transport"/>
    <property type="evidence" value="ECO:0007669"/>
    <property type="project" value="UniProtKB-KW"/>
</dbReference>
<feature type="domain" description="Leucine-binding protein" evidence="5">
    <location>
        <begin position="47"/>
        <end position="380"/>
    </location>
</feature>
<evidence type="ECO:0000256" key="1">
    <source>
        <dbReference type="ARBA" id="ARBA00010062"/>
    </source>
</evidence>
<dbReference type="CDD" id="cd19984">
    <property type="entry name" value="PBP1_ABC_ligand_binding-like"/>
    <property type="match status" value="1"/>
</dbReference>
<dbReference type="InterPro" id="IPR028081">
    <property type="entry name" value="Leu-bd"/>
</dbReference>
<organism evidence="6 7">
    <name type="scientific">Candidatus Jacksonbacteria bacterium RIFCSPLOWO2_02_FULL_44_20</name>
    <dbReference type="NCBI Taxonomy" id="1798460"/>
    <lineage>
        <taxon>Bacteria</taxon>
        <taxon>Candidatus Jacksoniibacteriota</taxon>
    </lineage>
</organism>
<dbReference type="AlphaFoldDB" id="A0A1G2A9J6"/>
<accession>A0A1G2A9J6</accession>
<dbReference type="InterPro" id="IPR028082">
    <property type="entry name" value="Peripla_BP_I"/>
</dbReference>
<dbReference type="Pfam" id="PF13458">
    <property type="entry name" value="Peripla_BP_6"/>
    <property type="match status" value="1"/>
</dbReference>
<sequence>MKKSTLFILIALIAGLLIGYGMARQKPVLTGNDKDGLEDGEAKEEGTIKIGFIGPQTGDISSLGEIAKITAELAVKEINDAGGVKGRNIELIAEDSQCTPTGGTNAVNKLVNIDKVTAIVGGLCSSETAPAAPIAQEAGVPMISYCASAPGITKVGDYIFRVYPSDTFQSVFAAEYAYNTLQKKNVAILYVKNDWGQGLHDGFTARFKELGGTIVYDESFAQDARDLRTQITKVKEANPDLLVFYSHPDAGVPGLKQMKELGLTSPILGGDAFDDPKIPTEGAEAAEGVMYSVTKLLIPEDFKSKFQAATGKEIKICGPHAYDAVKVLAKVMEEAGSDKTAIRDELAKVKDYQGVSGVITFNTDGDITNNEYEVKVIKGGKVETAQ</sequence>
<evidence type="ECO:0000256" key="2">
    <source>
        <dbReference type="ARBA" id="ARBA00022448"/>
    </source>
</evidence>
<dbReference type="PANTHER" id="PTHR30483">
    <property type="entry name" value="LEUCINE-SPECIFIC-BINDING PROTEIN"/>
    <property type="match status" value="1"/>
</dbReference>
<name>A0A1G2A9J6_9BACT</name>
<dbReference type="Gene3D" id="3.40.50.2300">
    <property type="match status" value="2"/>
</dbReference>
<proteinExistence type="inferred from homology"/>
<dbReference type="Proteomes" id="UP000178315">
    <property type="component" value="Unassembled WGS sequence"/>
</dbReference>
<dbReference type="InterPro" id="IPR051010">
    <property type="entry name" value="BCAA_transport"/>
</dbReference>
<dbReference type="PRINTS" id="PR00337">
    <property type="entry name" value="LEUILEVALBP"/>
</dbReference>
<dbReference type="InterPro" id="IPR000709">
    <property type="entry name" value="Leu_Ile_Val-bd"/>
</dbReference>
<reference evidence="6 7" key="1">
    <citation type="journal article" date="2016" name="Nat. Commun.">
        <title>Thousands of microbial genomes shed light on interconnected biogeochemical processes in an aquifer system.</title>
        <authorList>
            <person name="Anantharaman K."/>
            <person name="Brown C.T."/>
            <person name="Hug L.A."/>
            <person name="Sharon I."/>
            <person name="Castelle C.J."/>
            <person name="Probst A.J."/>
            <person name="Thomas B.C."/>
            <person name="Singh A."/>
            <person name="Wilkins M.J."/>
            <person name="Karaoz U."/>
            <person name="Brodie E.L."/>
            <person name="Williams K.H."/>
            <person name="Hubbard S.S."/>
            <person name="Banfield J.F."/>
        </authorList>
    </citation>
    <scope>NUCLEOTIDE SEQUENCE [LARGE SCALE GENOMIC DNA]</scope>
</reference>
<comment type="similarity">
    <text evidence="1">Belongs to the leucine-binding protein family.</text>
</comment>
<dbReference type="SUPFAM" id="SSF53822">
    <property type="entry name" value="Periplasmic binding protein-like I"/>
    <property type="match status" value="1"/>
</dbReference>
<gene>
    <name evidence="6" type="ORF">A3H61_00290</name>
</gene>
<evidence type="ECO:0000313" key="6">
    <source>
        <dbReference type="EMBL" id="OGY73345.1"/>
    </source>
</evidence>
<dbReference type="EMBL" id="MHJU01000013">
    <property type="protein sequence ID" value="OGY73345.1"/>
    <property type="molecule type" value="Genomic_DNA"/>
</dbReference>
<keyword evidence="2" id="KW-0813">Transport</keyword>
<evidence type="ECO:0000313" key="7">
    <source>
        <dbReference type="Proteomes" id="UP000178315"/>
    </source>
</evidence>
<evidence type="ECO:0000256" key="3">
    <source>
        <dbReference type="ARBA" id="ARBA00022729"/>
    </source>
</evidence>
<evidence type="ECO:0000259" key="5">
    <source>
        <dbReference type="Pfam" id="PF13458"/>
    </source>
</evidence>
<keyword evidence="3" id="KW-0732">Signal</keyword>